<proteinExistence type="predicted"/>
<evidence type="ECO:0000256" key="2">
    <source>
        <dbReference type="SAM" id="Phobius"/>
    </source>
</evidence>
<dbReference type="EMBL" id="AANC01000001">
    <property type="protein sequence ID" value="EAQ50796.1"/>
    <property type="molecule type" value="Genomic_DNA"/>
</dbReference>
<dbReference type="AlphaFoldDB" id="A3XGF5"/>
<dbReference type="Proteomes" id="UP000001601">
    <property type="component" value="Unassembled WGS sequence"/>
</dbReference>
<keyword evidence="4" id="KW-1185">Reference proteome</keyword>
<gene>
    <name evidence="3" type="ORF">MED217_14675</name>
</gene>
<comment type="caution">
    <text evidence="3">The sequence shown here is derived from an EMBL/GenBank/DDBJ whole genome shotgun (WGS) entry which is preliminary data.</text>
</comment>
<evidence type="ECO:0000313" key="3">
    <source>
        <dbReference type="EMBL" id="EAQ50796.1"/>
    </source>
</evidence>
<name>A3XGF5_LEEBM</name>
<feature type="region of interest" description="Disordered" evidence="1">
    <location>
        <begin position="31"/>
        <end position="50"/>
    </location>
</feature>
<dbReference type="HOGENOM" id="CLU_2382556_0_0_10"/>
<keyword evidence="2" id="KW-1133">Transmembrane helix</keyword>
<dbReference type="STRING" id="398720.MED217_14675"/>
<feature type="transmembrane region" description="Helical" evidence="2">
    <location>
        <begin position="75"/>
        <end position="93"/>
    </location>
</feature>
<sequence>MAVDGTNGRFSAHNQRFNELRRKKLKRREEKLFRNTLKNPDKDKRANFKELDPDTTAKVKSEVRKKAQKLLRRDWYMLIVSIIIAVALCYYFFH</sequence>
<evidence type="ECO:0000256" key="1">
    <source>
        <dbReference type="SAM" id="MobiDB-lite"/>
    </source>
</evidence>
<keyword evidence="2" id="KW-0472">Membrane</keyword>
<evidence type="ECO:0000313" key="4">
    <source>
        <dbReference type="Proteomes" id="UP000001601"/>
    </source>
</evidence>
<keyword evidence="2" id="KW-0812">Transmembrane</keyword>
<protein>
    <submittedName>
        <fullName evidence="3">Uncharacterized protein</fullName>
    </submittedName>
</protein>
<organism evidence="3 4">
    <name type="scientific">Leeuwenhoekiella blandensis (strain CECT 7118 / CCUG 51940 / KCTC 22103 / MED217)</name>
    <name type="common">Flavobacterium sp. (strain MED217)</name>
    <dbReference type="NCBI Taxonomy" id="398720"/>
    <lineage>
        <taxon>Bacteria</taxon>
        <taxon>Pseudomonadati</taxon>
        <taxon>Bacteroidota</taxon>
        <taxon>Flavobacteriia</taxon>
        <taxon>Flavobacteriales</taxon>
        <taxon>Flavobacteriaceae</taxon>
        <taxon>Leeuwenhoekiella</taxon>
    </lineage>
</organism>
<reference evidence="3 4" key="1">
    <citation type="journal article" date="2007" name="Nature">
        <title>Light stimulates growth of proteorhodopsin-containing marine Flavobacteria.</title>
        <authorList>
            <person name="Gomez-Consarnau L."/>
            <person name="Gonzalez J.M."/>
            <person name="Coll-Llado M."/>
            <person name="Gourdon P."/>
            <person name="Pascher T."/>
            <person name="Neutze R."/>
            <person name="Pedros-Alio C."/>
            <person name="Pinhassi J."/>
        </authorList>
    </citation>
    <scope>NUCLEOTIDE SEQUENCE [LARGE SCALE GENOMIC DNA]</scope>
    <source>
        <strain evidence="3 4">MED217</strain>
    </source>
</reference>
<dbReference type="OrthoDB" id="9981322at2"/>
<dbReference type="RefSeq" id="WP_009781288.1">
    <property type="nucleotide sequence ID" value="NZ_CH672395.1"/>
</dbReference>
<accession>A3XGF5</accession>